<dbReference type="EMBL" id="JARK01001571">
    <property type="protein sequence ID" value="EYB89141.1"/>
    <property type="molecule type" value="Genomic_DNA"/>
</dbReference>
<evidence type="ECO:0000313" key="2">
    <source>
        <dbReference type="Proteomes" id="UP000024635"/>
    </source>
</evidence>
<organism evidence="1 2">
    <name type="scientific">Ancylostoma ceylanicum</name>
    <dbReference type="NCBI Taxonomy" id="53326"/>
    <lineage>
        <taxon>Eukaryota</taxon>
        <taxon>Metazoa</taxon>
        <taxon>Ecdysozoa</taxon>
        <taxon>Nematoda</taxon>
        <taxon>Chromadorea</taxon>
        <taxon>Rhabditida</taxon>
        <taxon>Rhabditina</taxon>
        <taxon>Rhabditomorpha</taxon>
        <taxon>Strongyloidea</taxon>
        <taxon>Ancylostomatidae</taxon>
        <taxon>Ancylostomatinae</taxon>
        <taxon>Ancylostoma</taxon>
    </lineage>
</organism>
<name>A0A016SFL6_9BILA</name>
<keyword evidence="2" id="KW-1185">Reference proteome</keyword>
<protein>
    <submittedName>
        <fullName evidence="1">Uncharacterized protein</fullName>
    </submittedName>
</protein>
<dbReference type="AlphaFoldDB" id="A0A016SFL6"/>
<proteinExistence type="predicted"/>
<dbReference type="Proteomes" id="UP000024635">
    <property type="component" value="Unassembled WGS sequence"/>
</dbReference>
<accession>A0A016SFL6</accession>
<sequence length="203" mass="23359">MHVMRLSTSASVQVKHHVLVDQGFRRTVRFIRPYGNLEAMRDKEKAYFNRKLSSGGYHNGEVAIFLDSHFCSGRQKPDRGFRTQIASKFFVKCNRRILKSVTTASYLLARPKMMIWLTKLHPQAKLHPHQEKKLRRMIPRNKGGVAGRLRCVRAAAVGGSATKRGRVRLAVAWFVSPHFRNFSYSSILLFLQHSYHLAECCFS</sequence>
<evidence type="ECO:0000313" key="1">
    <source>
        <dbReference type="EMBL" id="EYB89141.1"/>
    </source>
</evidence>
<comment type="caution">
    <text evidence="1">The sequence shown here is derived from an EMBL/GenBank/DDBJ whole genome shotgun (WGS) entry which is preliminary data.</text>
</comment>
<gene>
    <name evidence="1" type="primary">Acey_s0235.g3177</name>
    <name evidence="1" type="ORF">Y032_0235g3177</name>
</gene>
<reference evidence="2" key="1">
    <citation type="journal article" date="2015" name="Nat. Genet.">
        <title>The genome and transcriptome of the zoonotic hookworm Ancylostoma ceylanicum identify infection-specific gene families.</title>
        <authorList>
            <person name="Schwarz E.M."/>
            <person name="Hu Y."/>
            <person name="Antoshechkin I."/>
            <person name="Miller M.M."/>
            <person name="Sternberg P.W."/>
            <person name="Aroian R.V."/>
        </authorList>
    </citation>
    <scope>NUCLEOTIDE SEQUENCE</scope>
    <source>
        <strain evidence="2">HY135</strain>
    </source>
</reference>